<accession>A0A8J6XVY1</accession>
<comment type="caution">
    <text evidence="1">The sequence shown here is derived from an EMBL/GenBank/DDBJ whole genome shotgun (WGS) entry which is preliminary data.</text>
</comment>
<dbReference type="Proteomes" id="UP000648239">
    <property type="component" value="Unassembled WGS sequence"/>
</dbReference>
<reference evidence="1 2" key="1">
    <citation type="submission" date="2020-08" db="EMBL/GenBank/DDBJ databases">
        <title>Acidobacteriota in marine sediments use diverse sulfur dissimilation pathways.</title>
        <authorList>
            <person name="Wasmund K."/>
        </authorList>
    </citation>
    <scope>NUCLEOTIDE SEQUENCE [LARGE SCALE GENOMIC DNA]</scope>
    <source>
        <strain evidence="1">MAG AM4</strain>
    </source>
</reference>
<sequence>MRDDPSSGLLPESSLLLEITSPVAPASQAGTDFQGCRWDLLYEQARRQQVLALLALHAARGTSPDGIPEPYRTRLSHTRTAAALADQQQVEQLGELLADLQRNGIEVMLLKGRGLSERLYKDPAARSSVDIDLLVRPADIDAVGAILEERGYEAFRPALFRRSHFHLPYVLRNTNWPTIIELHWDVTFKDSPVRFDTSGWWETGIRTELRSGKVLVPSREDELVYTSFHGANRGGLTLRDLGDIARLRCHEPAELSWDTVFQTARDAGCLSFLRMVHTLCEALWPITKVPIPEELGKPGWKMRLISNLISRRTVLAAGIETWWPYKRILYWAALPDGRGATSNLFSSENHFMQDLAESDPHVHQHSSILRITPRVLTALLYCLLPLNLFPATREAVLLGSRRPGPEGV</sequence>
<evidence type="ECO:0000313" key="1">
    <source>
        <dbReference type="EMBL" id="MBD3869712.1"/>
    </source>
</evidence>
<proteinExistence type="predicted"/>
<dbReference type="Pfam" id="PF14907">
    <property type="entry name" value="NTP_transf_5"/>
    <property type="match status" value="1"/>
</dbReference>
<protein>
    <submittedName>
        <fullName evidence="1">Nucleotidyltransferase family protein</fullName>
    </submittedName>
</protein>
<evidence type="ECO:0000313" key="2">
    <source>
        <dbReference type="Proteomes" id="UP000648239"/>
    </source>
</evidence>
<dbReference type="Gene3D" id="3.30.460.40">
    <property type="match status" value="1"/>
</dbReference>
<dbReference type="InterPro" id="IPR039498">
    <property type="entry name" value="NTP_transf_5"/>
</dbReference>
<dbReference type="EMBL" id="JACXWD010000172">
    <property type="protein sequence ID" value="MBD3869712.1"/>
    <property type="molecule type" value="Genomic_DNA"/>
</dbReference>
<gene>
    <name evidence="1" type="ORF">IFK94_16455</name>
</gene>
<organism evidence="1 2">
    <name type="scientific">Candidatus Polarisedimenticola svalbardensis</name>
    <dbReference type="NCBI Taxonomy" id="2886004"/>
    <lineage>
        <taxon>Bacteria</taxon>
        <taxon>Pseudomonadati</taxon>
        <taxon>Acidobacteriota</taxon>
        <taxon>Candidatus Polarisedimenticolia</taxon>
        <taxon>Candidatus Polarisedimenticolales</taxon>
        <taxon>Candidatus Polarisedimenticolaceae</taxon>
        <taxon>Candidatus Polarisedimenticola</taxon>
    </lineage>
</organism>
<name>A0A8J6XVY1_9BACT</name>
<dbReference type="AlphaFoldDB" id="A0A8J6XVY1"/>